<organism evidence="1 2">
    <name type="scientific">Stentor coeruleus</name>
    <dbReference type="NCBI Taxonomy" id="5963"/>
    <lineage>
        <taxon>Eukaryota</taxon>
        <taxon>Sar</taxon>
        <taxon>Alveolata</taxon>
        <taxon>Ciliophora</taxon>
        <taxon>Postciliodesmatophora</taxon>
        <taxon>Heterotrichea</taxon>
        <taxon>Heterotrichida</taxon>
        <taxon>Stentoridae</taxon>
        <taxon>Stentor</taxon>
    </lineage>
</organism>
<evidence type="ECO:0000313" key="2">
    <source>
        <dbReference type="Proteomes" id="UP000187209"/>
    </source>
</evidence>
<name>A0A1R2BWB7_9CILI</name>
<sequence length="272" mass="31323">MQKNQIVHKCITSFIGRNLTSPYSSCPKQRIHSKIGQFFGSSIVKNNIPMNLDHAPRVQLKNKLPKSIKISESQADIDKSKYLSGKLTKLLSKQSCKHTSFQIYSHIYIELANYLTDFKDLLMILRKGLVISSFKEKDLDDFEFKKDLDITTNDLQTLYNQECKEKNALANKLNKISEDYFYIKNSYEVMEKKYSKYKDIVYGSPTKFIEAKGLIEKMTKQCDIIDKQKNIIQDLQYSEMVLKRLIGCCEKSGISLEDVLSKHGVIPFTKGG</sequence>
<comment type="caution">
    <text evidence="1">The sequence shown here is derived from an EMBL/GenBank/DDBJ whole genome shotgun (WGS) entry which is preliminary data.</text>
</comment>
<proteinExistence type="predicted"/>
<protein>
    <submittedName>
        <fullName evidence="1">Uncharacterized protein</fullName>
    </submittedName>
</protein>
<dbReference type="AlphaFoldDB" id="A0A1R2BWB7"/>
<dbReference type="EMBL" id="MPUH01000397">
    <property type="protein sequence ID" value="OMJ81026.1"/>
    <property type="molecule type" value="Genomic_DNA"/>
</dbReference>
<keyword evidence="2" id="KW-1185">Reference proteome</keyword>
<evidence type="ECO:0000313" key="1">
    <source>
        <dbReference type="EMBL" id="OMJ81026.1"/>
    </source>
</evidence>
<dbReference type="Proteomes" id="UP000187209">
    <property type="component" value="Unassembled WGS sequence"/>
</dbReference>
<accession>A0A1R2BWB7</accession>
<gene>
    <name evidence="1" type="ORF">SteCoe_18588</name>
</gene>
<reference evidence="1 2" key="1">
    <citation type="submission" date="2016-11" db="EMBL/GenBank/DDBJ databases">
        <title>The macronuclear genome of Stentor coeruleus: a giant cell with tiny introns.</title>
        <authorList>
            <person name="Slabodnick M."/>
            <person name="Ruby J.G."/>
            <person name="Reiff S.B."/>
            <person name="Swart E.C."/>
            <person name="Gosai S."/>
            <person name="Prabakaran S."/>
            <person name="Witkowska E."/>
            <person name="Larue G.E."/>
            <person name="Fisher S."/>
            <person name="Freeman R.M."/>
            <person name="Gunawardena J."/>
            <person name="Chu W."/>
            <person name="Stover N.A."/>
            <person name="Gregory B.D."/>
            <person name="Nowacki M."/>
            <person name="Derisi J."/>
            <person name="Roy S.W."/>
            <person name="Marshall W.F."/>
            <person name="Sood P."/>
        </authorList>
    </citation>
    <scope>NUCLEOTIDE SEQUENCE [LARGE SCALE GENOMIC DNA]</scope>
    <source>
        <strain evidence="1">WM001</strain>
    </source>
</reference>